<dbReference type="InterPro" id="IPR003406">
    <property type="entry name" value="Glyco_trans_14"/>
</dbReference>
<evidence type="ECO:0000256" key="6">
    <source>
        <dbReference type="SAM" id="MobiDB-lite"/>
    </source>
</evidence>
<dbReference type="PANTHER" id="PTHR31042:SF8">
    <property type="entry name" value="CORE-2_I-BRANCHING BETA-1,6-N-ACETYLGLUCOSAMINYLTRANSFERASE FAMILY PROTEIN"/>
    <property type="match status" value="1"/>
</dbReference>
<dbReference type="GO" id="GO:0016757">
    <property type="term" value="F:glycosyltransferase activity"/>
    <property type="evidence" value="ECO:0007669"/>
    <property type="project" value="UniProtKB-KW"/>
</dbReference>
<evidence type="ECO:0000256" key="7">
    <source>
        <dbReference type="SAM" id="Phobius"/>
    </source>
</evidence>
<reference evidence="8" key="1">
    <citation type="submission" date="2021-01" db="EMBL/GenBank/DDBJ databases">
        <authorList>
            <person name="Eckstrom K.M.E."/>
        </authorList>
    </citation>
    <scope>NUCLEOTIDE SEQUENCE</scope>
    <source>
        <strain evidence="8">UVCC 0001</strain>
    </source>
</reference>
<dbReference type="InterPro" id="IPR044174">
    <property type="entry name" value="BC10-like"/>
</dbReference>
<evidence type="ECO:0000256" key="4">
    <source>
        <dbReference type="ARBA" id="ARBA00023136"/>
    </source>
</evidence>
<feature type="region of interest" description="Disordered" evidence="6">
    <location>
        <begin position="1"/>
        <end position="21"/>
    </location>
</feature>
<evidence type="ECO:0000313" key="8">
    <source>
        <dbReference type="EMBL" id="KAK2079645.1"/>
    </source>
</evidence>
<dbReference type="Pfam" id="PF02485">
    <property type="entry name" value="Branch"/>
    <property type="match status" value="1"/>
</dbReference>
<keyword evidence="7" id="KW-1133">Transmembrane helix</keyword>
<organism evidence="8 9">
    <name type="scientific">Prototheca wickerhamii</name>
    <dbReference type="NCBI Taxonomy" id="3111"/>
    <lineage>
        <taxon>Eukaryota</taxon>
        <taxon>Viridiplantae</taxon>
        <taxon>Chlorophyta</taxon>
        <taxon>core chlorophytes</taxon>
        <taxon>Trebouxiophyceae</taxon>
        <taxon>Chlorellales</taxon>
        <taxon>Chlorellaceae</taxon>
        <taxon>Prototheca</taxon>
    </lineage>
</organism>
<keyword evidence="5" id="KW-0325">Glycoprotein</keyword>
<comment type="caution">
    <text evidence="8">The sequence shown here is derived from an EMBL/GenBank/DDBJ whole genome shotgun (WGS) entry which is preliminary data.</text>
</comment>
<dbReference type="EMBL" id="JASFZW010000002">
    <property type="protein sequence ID" value="KAK2079645.1"/>
    <property type="molecule type" value="Genomic_DNA"/>
</dbReference>
<evidence type="ECO:0000256" key="1">
    <source>
        <dbReference type="ARBA" id="ARBA00004606"/>
    </source>
</evidence>
<evidence type="ECO:0000313" key="9">
    <source>
        <dbReference type="Proteomes" id="UP001255856"/>
    </source>
</evidence>
<gene>
    <name evidence="8" type="ORF">QBZ16_002040</name>
</gene>
<dbReference type="GO" id="GO:0016020">
    <property type="term" value="C:membrane"/>
    <property type="evidence" value="ECO:0007669"/>
    <property type="project" value="UniProtKB-SubCell"/>
</dbReference>
<evidence type="ECO:0000256" key="2">
    <source>
        <dbReference type="ARBA" id="ARBA00022676"/>
    </source>
</evidence>
<dbReference type="Proteomes" id="UP001255856">
    <property type="component" value="Unassembled WGS sequence"/>
</dbReference>
<keyword evidence="9" id="KW-1185">Reference proteome</keyword>
<feature type="region of interest" description="Disordered" evidence="6">
    <location>
        <begin position="429"/>
        <end position="451"/>
    </location>
</feature>
<feature type="transmembrane region" description="Helical" evidence="7">
    <location>
        <begin position="26"/>
        <end position="47"/>
    </location>
</feature>
<dbReference type="PANTHER" id="PTHR31042">
    <property type="entry name" value="CORE-2/I-BRANCHING BETA-1,6-N-ACETYLGLUCOSAMINYLTRANSFERASE FAMILY PROTEIN-RELATED"/>
    <property type="match status" value="1"/>
</dbReference>
<keyword evidence="7" id="KW-0812">Transmembrane</keyword>
<dbReference type="AlphaFoldDB" id="A0AAD9ILW1"/>
<keyword evidence="4 7" id="KW-0472">Membrane</keyword>
<accession>A0AAD9ILW1</accession>
<comment type="subcellular location">
    <subcellularLocation>
        <location evidence="1">Membrane</location>
        <topology evidence="1">Single-pass type II membrane protein</topology>
    </subcellularLocation>
</comment>
<proteinExistence type="predicted"/>
<sequence>MSTHNGAPRLSPAVKKREHGHAARELGRAPVLLGISVVLCVIGFVWMTQDMVMHTLRYPDPDMAGELDGEIGGGPAKRPRSSPLPRVALMFLTRGPMPLEPIWREFLEGDPAGGGVHWSELFALHTHPAPGYEYPPASIFHGTEVAGRRRVVWGEHSVVTAERALIRAALVSPSTMRFLLASETCVPLWSRATLYLNLMSRQRSEINTCRDLKSKQEAQQHMAFRYSDKMGLYGVKRAHWRKSSQWFMLVREHAQLVANDSRVDTAFRMSCSAASRNRFCVSDEHYVPTLLTFLGRQGESTCRAGVAYASWSGRNPSHPRTWTEEEAVPATVARMRGPCASNATADAWDLLRFARYVRGSVQRGRAAPPLGSPEYDFYVRDFISLTWFKPHEPICHYTARKIAPAATAAWTRVLRPVFLGLADSPPRVAGATPADATEVPTARAGAADPVA</sequence>
<evidence type="ECO:0000256" key="3">
    <source>
        <dbReference type="ARBA" id="ARBA00022679"/>
    </source>
</evidence>
<protein>
    <submittedName>
        <fullName evidence="8">Uncharacterized protein</fullName>
    </submittedName>
</protein>
<evidence type="ECO:0000256" key="5">
    <source>
        <dbReference type="ARBA" id="ARBA00023180"/>
    </source>
</evidence>
<name>A0AAD9ILW1_PROWI</name>
<keyword evidence="3" id="KW-0808">Transferase</keyword>
<keyword evidence="2" id="KW-0328">Glycosyltransferase</keyword>